<evidence type="ECO:0008006" key="4">
    <source>
        <dbReference type="Google" id="ProtNLM"/>
    </source>
</evidence>
<accession>A0ABY2BFF4</accession>
<organism evidence="2 3">
    <name type="scientific">Kribbella orskensis</name>
    <dbReference type="NCBI Taxonomy" id="2512216"/>
    <lineage>
        <taxon>Bacteria</taxon>
        <taxon>Bacillati</taxon>
        <taxon>Actinomycetota</taxon>
        <taxon>Actinomycetes</taxon>
        <taxon>Propionibacteriales</taxon>
        <taxon>Kribbellaceae</taxon>
        <taxon>Kribbella</taxon>
    </lineage>
</organism>
<evidence type="ECO:0000313" key="2">
    <source>
        <dbReference type="EMBL" id="TCO18434.1"/>
    </source>
</evidence>
<dbReference type="RefSeq" id="WP_132191982.1">
    <property type="nucleotide sequence ID" value="NZ_SLWM01000012.1"/>
</dbReference>
<feature type="region of interest" description="Disordered" evidence="1">
    <location>
        <begin position="44"/>
        <end position="88"/>
    </location>
</feature>
<protein>
    <recommendedName>
        <fullName evidence="4">PknH-like protein</fullName>
    </recommendedName>
</protein>
<sequence length="260" mass="27472">MSVRGWNTRVVVATGVAMTGLLLVACGNKELAAGDVPAANVPTATASMSPTAGPTAEPADNPSEPGATAEPSKKPTVTPKPTPVKPFRLSSSMLLTGKEMAKGDPSRRWRANSQAPLAPICGLASTRGDKVQGVLSRHFTDELEADGGQWITRYSDERAARAAYNQIVATINSCKAFSPGQTHARKMTENRTVALGDRTRILRWYDYALPSDPGSENGGFPYAVTQQGKVVSVLAFSEMGTGIEPANFERIARSAAARLG</sequence>
<reference evidence="2 3" key="1">
    <citation type="journal article" date="2015" name="Stand. Genomic Sci.">
        <title>Genomic Encyclopedia of Bacterial and Archaeal Type Strains, Phase III: the genomes of soil and plant-associated and newly described type strains.</title>
        <authorList>
            <person name="Whitman W.B."/>
            <person name="Woyke T."/>
            <person name="Klenk H.P."/>
            <person name="Zhou Y."/>
            <person name="Lilburn T.G."/>
            <person name="Beck B.J."/>
            <person name="De Vos P."/>
            <person name="Vandamme P."/>
            <person name="Eisen J.A."/>
            <person name="Garrity G."/>
            <person name="Hugenholtz P."/>
            <person name="Kyrpides N.C."/>
        </authorList>
    </citation>
    <scope>NUCLEOTIDE SEQUENCE [LARGE SCALE GENOMIC DNA]</scope>
    <source>
        <strain evidence="2 3">VKM Ac-2538</strain>
    </source>
</reference>
<keyword evidence="3" id="KW-1185">Reference proteome</keyword>
<evidence type="ECO:0000313" key="3">
    <source>
        <dbReference type="Proteomes" id="UP000295818"/>
    </source>
</evidence>
<evidence type="ECO:0000256" key="1">
    <source>
        <dbReference type="SAM" id="MobiDB-lite"/>
    </source>
</evidence>
<dbReference type="Proteomes" id="UP000295818">
    <property type="component" value="Unassembled WGS sequence"/>
</dbReference>
<comment type="caution">
    <text evidence="2">The sequence shown here is derived from an EMBL/GenBank/DDBJ whole genome shotgun (WGS) entry which is preliminary data.</text>
</comment>
<proteinExistence type="predicted"/>
<dbReference type="EMBL" id="SLWM01000012">
    <property type="protein sequence ID" value="TCO18434.1"/>
    <property type="molecule type" value="Genomic_DNA"/>
</dbReference>
<dbReference type="PROSITE" id="PS51257">
    <property type="entry name" value="PROKAR_LIPOPROTEIN"/>
    <property type="match status" value="1"/>
</dbReference>
<gene>
    <name evidence="2" type="ORF">EV644_112182</name>
</gene>
<name>A0ABY2BFF4_9ACTN</name>